<dbReference type="Proteomes" id="UP001470230">
    <property type="component" value="Unassembled WGS sequence"/>
</dbReference>
<comment type="caution">
    <text evidence="1">The sequence shown here is derived from an EMBL/GenBank/DDBJ whole genome shotgun (WGS) entry which is preliminary data.</text>
</comment>
<protein>
    <submittedName>
        <fullName evidence="1">Uncharacterized protein</fullName>
    </submittedName>
</protein>
<accession>A0ABR2JVK0</accession>
<organism evidence="1 2">
    <name type="scientific">Tritrichomonas musculus</name>
    <dbReference type="NCBI Taxonomy" id="1915356"/>
    <lineage>
        <taxon>Eukaryota</taxon>
        <taxon>Metamonada</taxon>
        <taxon>Parabasalia</taxon>
        <taxon>Tritrichomonadida</taxon>
        <taxon>Tritrichomonadidae</taxon>
        <taxon>Tritrichomonas</taxon>
    </lineage>
</organism>
<dbReference type="EMBL" id="JAPFFF010000009">
    <property type="protein sequence ID" value="KAK8882848.1"/>
    <property type="molecule type" value="Genomic_DNA"/>
</dbReference>
<gene>
    <name evidence="1" type="ORF">M9Y10_045491</name>
</gene>
<evidence type="ECO:0000313" key="2">
    <source>
        <dbReference type="Proteomes" id="UP001470230"/>
    </source>
</evidence>
<sequence length="123" mass="14719">MKYDKMLVEIEDKKECNILKELLKDRYKVALYAGNTKEVKLVVCQSRFPSFFGHGNMDKTAYTLNKKIQIKIGYVREKGFLSYLKRHLRIKKKYYAITFNIHDIDFTTFTERSYRGSNRRVCE</sequence>
<keyword evidence="2" id="KW-1185">Reference proteome</keyword>
<proteinExistence type="predicted"/>
<reference evidence="1 2" key="1">
    <citation type="submission" date="2024-04" db="EMBL/GenBank/DDBJ databases">
        <title>Tritrichomonas musculus Genome.</title>
        <authorList>
            <person name="Alves-Ferreira E."/>
            <person name="Grigg M."/>
            <person name="Lorenzi H."/>
            <person name="Galac M."/>
        </authorList>
    </citation>
    <scope>NUCLEOTIDE SEQUENCE [LARGE SCALE GENOMIC DNA]</scope>
    <source>
        <strain evidence="1 2">EAF2021</strain>
    </source>
</reference>
<evidence type="ECO:0000313" key="1">
    <source>
        <dbReference type="EMBL" id="KAK8882848.1"/>
    </source>
</evidence>
<name>A0ABR2JVK0_9EUKA</name>